<dbReference type="Gene3D" id="1.20.120.160">
    <property type="entry name" value="HPT domain"/>
    <property type="match status" value="1"/>
</dbReference>
<keyword evidence="11" id="KW-1133">Transmembrane helix</keyword>
<dbReference type="Pfam" id="PF01627">
    <property type="entry name" value="Hpt"/>
    <property type="match status" value="1"/>
</dbReference>
<feature type="domain" description="PAC" evidence="22">
    <location>
        <begin position="625"/>
        <end position="680"/>
    </location>
</feature>
<feature type="domain" description="PAS" evidence="21">
    <location>
        <begin position="555"/>
        <end position="607"/>
    </location>
</feature>
<evidence type="ECO:0000256" key="5">
    <source>
        <dbReference type="ARBA" id="ARBA00022553"/>
    </source>
</evidence>
<dbReference type="CDD" id="cd00082">
    <property type="entry name" value="HisKA"/>
    <property type="match status" value="1"/>
</dbReference>
<keyword evidence="10" id="KW-0067">ATP-binding</keyword>
<dbReference type="InterPro" id="IPR003661">
    <property type="entry name" value="HisK_dim/P_dom"/>
</dbReference>
<dbReference type="Pfam" id="PF00072">
    <property type="entry name" value="Response_reg"/>
    <property type="match status" value="1"/>
</dbReference>
<evidence type="ECO:0000256" key="13">
    <source>
        <dbReference type="ARBA" id="ARBA00023136"/>
    </source>
</evidence>
<evidence type="ECO:0000256" key="14">
    <source>
        <dbReference type="ARBA" id="ARBA00064003"/>
    </source>
</evidence>
<gene>
    <name evidence="24" type="ORF">C8N40_103167</name>
</gene>
<evidence type="ECO:0000259" key="23">
    <source>
        <dbReference type="PROSITE" id="PS50894"/>
    </source>
</evidence>
<dbReference type="Pfam" id="PF00512">
    <property type="entry name" value="HisKA"/>
    <property type="match status" value="1"/>
</dbReference>
<dbReference type="InterPro" id="IPR003594">
    <property type="entry name" value="HATPase_dom"/>
</dbReference>
<dbReference type="Pfam" id="PF13426">
    <property type="entry name" value="PAS_9"/>
    <property type="match status" value="1"/>
</dbReference>
<keyword evidence="13" id="KW-0472">Membrane</keyword>
<proteinExistence type="predicted"/>
<dbReference type="PANTHER" id="PTHR45339:SF1">
    <property type="entry name" value="HYBRID SIGNAL TRANSDUCTION HISTIDINE KINASE J"/>
    <property type="match status" value="1"/>
</dbReference>
<evidence type="ECO:0000256" key="3">
    <source>
        <dbReference type="ARBA" id="ARBA00012438"/>
    </source>
</evidence>
<feature type="domain" description="PAS" evidence="21">
    <location>
        <begin position="681"/>
        <end position="752"/>
    </location>
</feature>
<dbReference type="InterPro" id="IPR013656">
    <property type="entry name" value="PAS_4"/>
</dbReference>
<dbReference type="PROSITE" id="PS50894">
    <property type="entry name" value="HPT"/>
    <property type="match status" value="1"/>
</dbReference>
<evidence type="ECO:0000256" key="11">
    <source>
        <dbReference type="ARBA" id="ARBA00022989"/>
    </source>
</evidence>
<dbReference type="InterPro" id="IPR013655">
    <property type="entry name" value="PAS_fold_3"/>
</dbReference>
<dbReference type="InterPro" id="IPR035965">
    <property type="entry name" value="PAS-like_dom_sf"/>
</dbReference>
<evidence type="ECO:0000256" key="18">
    <source>
        <dbReference type="SAM" id="Coils"/>
    </source>
</evidence>
<feature type="domain" description="HPt" evidence="23">
    <location>
        <begin position="1348"/>
        <end position="1446"/>
    </location>
</feature>
<reference evidence="24 25" key="1">
    <citation type="submission" date="2018-04" db="EMBL/GenBank/DDBJ databases">
        <title>Genomic Encyclopedia of Archaeal and Bacterial Type Strains, Phase II (KMG-II): from individual species to whole genera.</title>
        <authorList>
            <person name="Goeker M."/>
        </authorList>
    </citation>
    <scope>NUCLEOTIDE SEQUENCE [LARGE SCALE GENOMIC DNA]</scope>
    <source>
        <strain evidence="24 25">DSM 100162</strain>
    </source>
</reference>
<dbReference type="Gene3D" id="3.30.565.10">
    <property type="entry name" value="Histidine kinase-like ATPase, C-terminal domain"/>
    <property type="match status" value="1"/>
</dbReference>
<dbReference type="InterPro" id="IPR001610">
    <property type="entry name" value="PAC"/>
</dbReference>
<feature type="domain" description="PAS" evidence="21">
    <location>
        <begin position="172"/>
        <end position="246"/>
    </location>
</feature>
<evidence type="ECO:0000256" key="8">
    <source>
        <dbReference type="ARBA" id="ARBA00022741"/>
    </source>
</evidence>
<dbReference type="OrthoDB" id="9797097at2"/>
<feature type="domain" description="PAS" evidence="21">
    <location>
        <begin position="808"/>
        <end position="878"/>
    </location>
</feature>
<dbReference type="SMART" id="SM00448">
    <property type="entry name" value="REC"/>
    <property type="match status" value="1"/>
</dbReference>
<dbReference type="Gene3D" id="3.40.50.2300">
    <property type="match status" value="1"/>
</dbReference>
<dbReference type="Proteomes" id="UP000244225">
    <property type="component" value="Unassembled WGS sequence"/>
</dbReference>
<dbReference type="PROSITE" id="PS50113">
    <property type="entry name" value="PAC"/>
    <property type="match status" value="4"/>
</dbReference>
<keyword evidence="8" id="KW-0547">Nucleotide-binding</keyword>
<dbReference type="InterPro" id="IPR005467">
    <property type="entry name" value="His_kinase_dom"/>
</dbReference>
<dbReference type="GO" id="GO:0000155">
    <property type="term" value="F:phosphorelay sensor kinase activity"/>
    <property type="evidence" value="ECO:0007669"/>
    <property type="project" value="InterPro"/>
</dbReference>
<evidence type="ECO:0000259" key="21">
    <source>
        <dbReference type="PROSITE" id="PS50112"/>
    </source>
</evidence>
<dbReference type="SUPFAM" id="SSF55874">
    <property type="entry name" value="ATPase domain of HSP90 chaperone/DNA topoisomerase II/histidine kinase"/>
    <property type="match status" value="1"/>
</dbReference>
<evidence type="ECO:0000256" key="4">
    <source>
        <dbReference type="ARBA" id="ARBA00022475"/>
    </source>
</evidence>
<dbReference type="Pfam" id="PF08448">
    <property type="entry name" value="PAS_4"/>
    <property type="match status" value="3"/>
</dbReference>
<evidence type="ECO:0000256" key="15">
    <source>
        <dbReference type="ARBA" id="ARBA00068150"/>
    </source>
</evidence>
<dbReference type="CDD" id="cd00130">
    <property type="entry name" value="PAS"/>
    <property type="match status" value="4"/>
</dbReference>
<dbReference type="PANTHER" id="PTHR45339">
    <property type="entry name" value="HYBRID SIGNAL TRANSDUCTION HISTIDINE KINASE J"/>
    <property type="match status" value="1"/>
</dbReference>
<evidence type="ECO:0000259" key="19">
    <source>
        <dbReference type="PROSITE" id="PS50109"/>
    </source>
</evidence>
<dbReference type="PROSITE" id="PS50110">
    <property type="entry name" value="RESPONSE_REGULATORY"/>
    <property type="match status" value="1"/>
</dbReference>
<keyword evidence="7" id="KW-0812">Transmembrane</keyword>
<evidence type="ECO:0000256" key="10">
    <source>
        <dbReference type="ARBA" id="ARBA00022840"/>
    </source>
</evidence>
<dbReference type="RefSeq" id="WP_108211121.1">
    <property type="nucleotide sequence ID" value="NZ_QBKI01000003.1"/>
</dbReference>
<dbReference type="InterPro" id="IPR001789">
    <property type="entry name" value="Sig_transdc_resp-reg_receiver"/>
</dbReference>
<keyword evidence="4" id="KW-1003">Cell membrane</keyword>
<dbReference type="SUPFAM" id="SSF47226">
    <property type="entry name" value="Histidine-containing phosphotransfer domain, HPT domain"/>
    <property type="match status" value="1"/>
</dbReference>
<dbReference type="SUPFAM" id="SSF55785">
    <property type="entry name" value="PYP-like sensor domain (PAS domain)"/>
    <property type="match status" value="6"/>
</dbReference>
<comment type="caution">
    <text evidence="24">The sequence shown here is derived from an EMBL/GenBank/DDBJ whole genome shotgun (WGS) entry which is preliminary data.</text>
</comment>
<dbReference type="SMART" id="SM00387">
    <property type="entry name" value="HATPase_c"/>
    <property type="match status" value="1"/>
</dbReference>
<name>A0A2T5YLA9_9BACT</name>
<feature type="domain" description="PAC" evidence="22">
    <location>
        <begin position="755"/>
        <end position="807"/>
    </location>
</feature>
<evidence type="ECO:0000256" key="12">
    <source>
        <dbReference type="ARBA" id="ARBA00023012"/>
    </source>
</evidence>
<dbReference type="InterPro" id="IPR036890">
    <property type="entry name" value="HATPase_C_sf"/>
</dbReference>
<dbReference type="Gene3D" id="3.30.450.20">
    <property type="entry name" value="PAS domain"/>
    <property type="match status" value="6"/>
</dbReference>
<feature type="domain" description="Histidine kinase" evidence="19">
    <location>
        <begin position="949"/>
        <end position="1170"/>
    </location>
</feature>
<keyword evidence="12" id="KW-0902">Two-component regulatory system</keyword>
<feature type="domain" description="PAS" evidence="21">
    <location>
        <begin position="435"/>
        <end position="505"/>
    </location>
</feature>
<feature type="coiled-coil region" evidence="18">
    <location>
        <begin position="3"/>
        <end position="40"/>
    </location>
</feature>
<accession>A0A2T5YLA9</accession>
<comment type="subunit">
    <text evidence="14">At low DSF concentrations, interacts with RpfF.</text>
</comment>
<dbReference type="GO" id="GO:0005524">
    <property type="term" value="F:ATP binding"/>
    <property type="evidence" value="ECO:0007669"/>
    <property type="project" value="UniProtKB-KW"/>
</dbReference>
<evidence type="ECO:0000313" key="24">
    <source>
        <dbReference type="EMBL" id="PTX20095.1"/>
    </source>
</evidence>
<dbReference type="EC" id="2.7.13.3" evidence="3"/>
<organism evidence="24 25">
    <name type="scientific">Pontibacter mucosus</name>
    <dbReference type="NCBI Taxonomy" id="1649266"/>
    <lineage>
        <taxon>Bacteria</taxon>
        <taxon>Pseudomonadati</taxon>
        <taxon>Bacteroidota</taxon>
        <taxon>Cytophagia</taxon>
        <taxon>Cytophagales</taxon>
        <taxon>Hymenobacteraceae</taxon>
        <taxon>Pontibacter</taxon>
    </lineage>
</organism>
<feature type="domain" description="Response regulatory" evidence="20">
    <location>
        <begin position="1192"/>
        <end position="1310"/>
    </location>
</feature>
<feature type="modified residue" description="Phosphohistidine" evidence="16">
    <location>
        <position position="1387"/>
    </location>
</feature>
<keyword evidence="5 17" id="KW-0597">Phosphoprotein</keyword>
<evidence type="ECO:0000256" key="9">
    <source>
        <dbReference type="ARBA" id="ARBA00022777"/>
    </source>
</evidence>
<dbReference type="SMART" id="SM00091">
    <property type="entry name" value="PAS"/>
    <property type="match status" value="7"/>
</dbReference>
<evidence type="ECO:0000259" key="22">
    <source>
        <dbReference type="PROSITE" id="PS50113"/>
    </source>
</evidence>
<keyword evidence="25" id="KW-1185">Reference proteome</keyword>
<keyword evidence="18" id="KW-0175">Coiled coil</keyword>
<evidence type="ECO:0000256" key="1">
    <source>
        <dbReference type="ARBA" id="ARBA00000085"/>
    </source>
</evidence>
<evidence type="ECO:0000256" key="16">
    <source>
        <dbReference type="PROSITE-ProRule" id="PRU00110"/>
    </source>
</evidence>
<dbReference type="PROSITE" id="PS50109">
    <property type="entry name" value="HIS_KIN"/>
    <property type="match status" value="1"/>
</dbReference>
<dbReference type="CDD" id="cd16922">
    <property type="entry name" value="HATPase_EvgS-ArcB-TorS-like"/>
    <property type="match status" value="1"/>
</dbReference>
<feature type="domain" description="PAC" evidence="22">
    <location>
        <begin position="251"/>
        <end position="304"/>
    </location>
</feature>
<dbReference type="InterPro" id="IPR000700">
    <property type="entry name" value="PAS-assoc_C"/>
</dbReference>
<evidence type="ECO:0000256" key="2">
    <source>
        <dbReference type="ARBA" id="ARBA00004651"/>
    </source>
</evidence>
<feature type="domain" description="PAC" evidence="22">
    <location>
        <begin position="382"/>
        <end position="434"/>
    </location>
</feature>
<evidence type="ECO:0000259" key="20">
    <source>
        <dbReference type="PROSITE" id="PS50110"/>
    </source>
</evidence>
<keyword evidence="9" id="KW-0418">Kinase</keyword>
<dbReference type="InterPro" id="IPR036097">
    <property type="entry name" value="HisK_dim/P_sf"/>
</dbReference>
<dbReference type="EMBL" id="QBKI01000003">
    <property type="protein sequence ID" value="PTX20095.1"/>
    <property type="molecule type" value="Genomic_DNA"/>
</dbReference>
<dbReference type="InterPro" id="IPR004358">
    <property type="entry name" value="Sig_transdc_His_kin-like_C"/>
</dbReference>
<keyword evidence="6" id="KW-0808">Transferase</keyword>
<dbReference type="NCBIfam" id="TIGR00229">
    <property type="entry name" value="sensory_box"/>
    <property type="match status" value="4"/>
</dbReference>
<dbReference type="FunFam" id="3.30.565.10:FF:000010">
    <property type="entry name" value="Sensor histidine kinase RcsC"/>
    <property type="match status" value="1"/>
</dbReference>
<evidence type="ECO:0000256" key="6">
    <source>
        <dbReference type="ARBA" id="ARBA00022679"/>
    </source>
</evidence>
<dbReference type="PRINTS" id="PR00344">
    <property type="entry name" value="BCTRLSENSOR"/>
</dbReference>
<sequence>MNMAQHEELLRQLEKEKKAREAAEALVQSQQAEIAQLKQQLAPTDCDHILYPNQAATQEPDWQKLHAEVQDEYPSPVLRLSFSGEILSANLAAQDFMYGVIRQRLHGLRRLLLMHIRRVERKHGNRPASFDISIAGRYYHVLFYPVNRRGYFNLYMTDFTERRKAESALLESQSLLRNIAHTIPNIVYLYQIEGNSCIYINEQIMSVLGYNVMDIAEMEGQIFTHIVVPEHQHKIQEHTQRMLGAHDGEVLEVEYLVHKKDRSVRNLCCRESVYKRKENGQVKLIIGSAEDVTLIRQQSHALQRQKDFYEAILNHIPSDIAVYNNRLEYLFVNPAAVLDEGMRQWLIGKTNEDYSRQRNIPAERMQRRSEALRSVLEQKQYVEFEEKLQTREGGESYHIRKLNPVLNQQGEVDLIIGHGMNITELRLAQEQRLASEKKNSAILAAIPDLILIIDKDGRYQGMQNERQERLLFPKHKVIGRLVSELLPKALAERYVSLVQKVIETGHHQSIEYELAFPDGLHYYEGRILKYNDNEVLTIVRELTEEKKAALEIKEKNELIRQVFNTSSSLIYVKDAEGRLVMANREYARLFHKPLEELIGKKVTDFHPYLEEASLYLESDLRVIQELKEVRLQECYSQPDGEPQWFNTVKKPLITSDGSVNMLGVSNNVTEQRLADRRLQESEELHRLLSENSKDMVSLHHLDGSYIYVSKAVEEILGYTQQEMLQLQLHEVVHPEDLEYLKEQVCYEALKHKQYITLQHRLLRHDGTDIWVESNVRPILDEGGQPVRLQSSVRNIMQRRAANEALRSSEKRYRDLINYSPAFICTHDLGGNIQSVNPYLLQMLGYTSEEMVGHNLAEFISKDNSKVLQDYLKAICQAKLVDGILPILNKEKETRHLYYKNYKVEEPNQPPYVIGIAQDITDRLRTERELKKAKEAAEESARVKENFLANMSHEIRTPMNGILGMAGLLKKTRLTGEQQNYLDIITQSADNLLVIINDILDIAKIESGKMELEQIPFNLCETVQMAYKNFIYKAEEKEIAYAYKPDDQHPPIVIGDPYRLNQVLLNLLSNAIKFTQEGSVTLSCQVLDETKDHITVEFAVEDTGIGIPPSKMEYIFEGFSQAYSSTTRKYGGTGLGLSISKTLIEMQNGRIWVESREGKGSTFKFVLTYPKSKEAYQEVHEDRIDYKSLGPIKVLLAEDNEVNVFLARSILEGWGAEVTVAYNGMDALELVEKNQYDIILMDIQMPELSGTDATEAIRKLKDLAKASTPIMAMTANAIKGDAEKYLASGMDDYISKPFEEARLFRKIEALLRNSKPAATPLPETPEAMESINPAQLYDLAVLEKIARGNKAFIKRTKLLFIETVPVTLQEMLQCRDRADWQGVSAAAHKVKSTIDTLRIESAKEVVRRIEDNAKKQENLEAVKADVDHLAGILERVLLQLQDSLAEV</sequence>
<dbReference type="InterPro" id="IPR036641">
    <property type="entry name" value="HPT_dom_sf"/>
</dbReference>
<evidence type="ECO:0000313" key="25">
    <source>
        <dbReference type="Proteomes" id="UP000244225"/>
    </source>
</evidence>
<dbReference type="InterPro" id="IPR011006">
    <property type="entry name" value="CheY-like_superfamily"/>
</dbReference>
<dbReference type="SMART" id="SM00388">
    <property type="entry name" value="HisKA"/>
    <property type="match status" value="1"/>
</dbReference>
<comment type="subcellular location">
    <subcellularLocation>
        <location evidence="2">Cell membrane</location>
        <topology evidence="2">Multi-pass membrane protein</topology>
    </subcellularLocation>
</comment>
<dbReference type="Pfam" id="PF08447">
    <property type="entry name" value="PAS_3"/>
    <property type="match status" value="2"/>
</dbReference>
<dbReference type="SUPFAM" id="SSF47384">
    <property type="entry name" value="Homodimeric domain of signal transducing histidine kinase"/>
    <property type="match status" value="1"/>
</dbReference>
<dbReference type="SUPFAM" id="SSF52172">
    <property type="entry name" value="CheY-like"/>
    <property type="match status" value="1"/>
</dbReference>
<dbReference type="InterPro" id="IPR008207">
    <property type="entry name" value="Sig_transdc_His_kin_Hpt_dom"/>
</dbReference>
<dbReference type="CDD" id="cd17546">
    <property type="entry name" value="REC_hyHK_CKI1_RcsC-like"/>
    <property type="match status" value="1"/>
</dbReference>
<dbReference type="SMART" id="SM00086">
    <property type="entry name" value="PAC"/>
    <property type="match status" value="4"/>
</dbReference>
<evidence type="ECO:0000256" key="7">
    <source>
        <dbReference type="ARBA" id="ARBA00022692"/>
    </source>
</evidence>
<dbReference type="GO" id="GO:0005886">
    <property type="term" value="C:plasma membrane"/>
    <property type="evidence" value="ECO:0007669"/>
    <property type="project" value="UniProtKB-SubCell"/>
</dbReference>
<protein>
    <recommendedName>
        <fullName evidence="15">Sensory/regulatory protein RpfC</fullName>
        <ecNumber evidence="3">2.7.13.3</ecNumber>
    </recommendedName>
</protein>
<dbReference type="Pfam" id="PF02518">
    <property type="entry name" value="HATPase_c"/>
    <property type="match status" value="1"/>
</dbReference>
<evidence type="ECO:0000256" key="17">
    <source>
        <dbReference type="PROSITE-ProRule" id="PRU00169"/>
    </source>
</evidence>
<dbReference type="InterPro" id="IPR000014">
    <property type="entry name" value="PAS"/>
</dbReference>
<comment type="catalytic activity">
    <reaction evidence="1">
        <text>ATP + protein L-histidine = ADP + protein N-phospho-L-histidine.</text>
        <dbReference type="EC" id="2.7.13.3"/>
    </reaction>
</comment>
<dbReference type="FunFam" id="1.10.287.130:FF:000002">
    <property type="entry name" value="Two-component osmosensing histidine kinase"/>
    <property type="match status" value="1"/>
</dbReference>
<dbReference type="PROSITE" id="PS50112">
    <property type="entry name" value="PAS"/>
    <property type="match status" value="5"/>
</dbReference>
<feature type="modified residue" description="4-aspartylphosphate" evidence="17">
    <location>
        <position position="1241"/>
    </location>
</feature>
<dbReference type="Gene3D" id="1.10.287.130">
    <property type="match status" value="1"/>
</dbReference>